<evidence type="ECO:0000256" key="4">
    <source>
        <dbReference type="ARBA" id="ARBA00023134"/>
    </source>
</evidence>
<evidence type="ECO:0000256" key="1">
    <source>
        <dbReference type="ARBA" id="ARBA00022741"/>
    </source>
</evidence>
<proteinExistence type="predicted"/>
<evidence type="ECO:0000259" key="5">
    <source>
        <dbReference type="Pfam" id="PF03143"/>
    </source>
</evidence>
<name>A0A9P6WZT5_RHIOR</name>
<evidence type="ECO:0000313" key="6">
    <source>
        <dbReference type="EMBL" id="KAG1301880.1"/>
    </source>
</evidence>
<feature type="domain" description="Translation elongation factor EFTu/EF1A C-terminal" evidence="5">
    <location>
        <begin position="9"/>
        <end position="85"/>
    </location>
</feature>
<keyword evidence="4" id="KW-0342">GTP-binding</keyword>
<sequence>MLIEKVSHKFIQLKSILTKEDGGHRTPFVDNYCPQVFVRTIDVTVSLTHPEGTEDPNDKYVMPGDNVEMQYELTRDVALEDGQRFYYS</sequence>
<dbReference type="GO" id="GO:0005525">
    <property type="term" value="F:GTP binding"/>
    <property type="evidence" value="ECO:0007669"/>
    <property type="project" value="UniProtKB-KW"/>
</dbReference>
<accession>A0A9P6WZT5</accession>
<dbReference type="Proteomes" id="UP000716291">
    <property type="component" value="Unassembled WGS sequence"/>
</dbReference>
<dbReference type="InterPro" id="IPR004160">
    <property type="entry name" value="Transl_elong_EFTu/EF1A_C"/>
</dbReference>
<dbReference type="GO" id="GO:0003746">
    <property type="term" value="F:translation elongation factor activity"/>
    <property type="evidence" value="ECO:0007669"/>
    <property type="project" value="UniProtKB-KW"/>
</dbReference>
<keyword evidence="7" id="KW-1185">Reference proteome</keyword>
<dbReference type="Gene3D" id="2.40.30.10">
    <property type="entry name" value="Translation factors"/>
    <property type="match status" value="1"/>
</dbReference>
<organism evidence="6 7">
    <name type="scientific">Rhizopus oryzae</name>
    <name type="common">Mucormycosis agent</name>
    <name type="synonym">Rhizopus arrhizus var. delemar</name>
    <dbReference type="NCBI Taxonomy" id="64495"/>
    <lineage>
        <taxon>Eukaryota</taxon>
        <taxon>Fungi</taxon>
        <taxon>Fungi incertae sedis</taxon>
        <taxon>Mucoromycota</taxon>
        <taxon>Mucoromycotina</taxon>
        <taxon>Mucoromycetes</taxon>
        <taxon>Mucorales</taxon>
        <taxon>Mucorineae</taxon>
        <taxon>Rhizopodaceae</taxon>
        <taxon>Rhizopus</taxon>
    </lineage>
</organism>
<keyword evidence="3" id="KW-0648">Protein biosynthesis</keyword>
<dbReference type="EMBL" id="JAANQT010002762">
    <property type="protein sequence ID" value="KAG1301880.1"/>
    <property type="molecule type" value="Genomic_DNA"/>
</dbReference>
<protein>
    <recommendedName>
        <fullName evidence="5">Translation elongation factor EFTu/EF1A C-terminal domain-containing protein</fullName>
    </recommendedName>
</protein>
<dbReference type="SUPFAM" id="SSF50465">
    <property type="entry name" value="EF-Tu/eEF-1alpha/eIF2-gamma C-terminal domain"/>
    <property type="match status" value="1"/>
</dbReference>
<reference evidence="6" key="1">
    <citation type="journal article" date="2020" name="Microb. Genom.">
        <title>Genetic diversity of clinical and environmental Mucorales isolates obtained from an investigation of mucormycosis cases among solid organ transplant recipients.</title>
        <authorList>
            <person name="Nguyen M.H."/>
            <person name="Kaul D."/>
            <person name="Muto C."/>
            <person name="Cheng S.J."/>
            <person name="Richter R.A."/>
            <person name="Bruno V.M."/>
            <person name="Liu G."/>
            <person name="Beyhan S."/>
            <person name="Sundermann A.J."/>
            <person name="Mounaud S."/>
            <person name="Pasculle A.W."/>
            <person name="Nierman W.C."/>
            <person name="Driscoll E."/>
            <person name="Cumbie R."/>
            <person name="Clancy C.J."/>
            <person name="Dupont C.L."/>
        </authorList>
    </citation>
    <scope>NUCLEOTIDE SEQUENCE</scope>
    <source>
        <strain evidence="6">GL11</strain>
    </source>
</reference>
<comment type="caution">
    <text evidence="6">The sequence shown here is derived from an EMBL/GenBank/DDBJ whole genome shotgun (WGS) entry which is preliminary data.</text>
</comment>
<evidence type="ECO:0000256" key="3">
    <source>
        <dbReference type="ARBA" id="ARBA00022917"/>
    </source>
</evidence>
<dbReference type="InterPro" id="IPR009001">
    <property type="entry name" value="Transl_elong_EF1A/Init_IF2_C"/>
</dbReference>
<evidence type="ECO:0000313" key="7">
    <source>
        <dbReference type="Proteomes" id="UP000716291"/>
    </source>
</evidence>
<gene>
    <name evidence="6" type="ORF">G6F64_011408</name>
</gene>
<dbReference type="AlphaFoldDB" id="A0A9P6WZT5"/>
<evidence type="ECO:0000256" key="2">
    <source>
        <dbReference type="ARBA" id="ARBA00022768"/>
    </source>
</evidence>
<keyword evidence="1" id="KW-0547">Nucleotide-binding</keyword>
<dbReference type="Pfam" id="PF03143">
    <property type="entry name" value="GTP_EFTU_D3"/>
    <property type="match status" value="1"/>
</dbReference>
<dbReference type="OrthoDB" id="2202324at2759"/>
<keyword evidence="2" id="KW-0251">Elongation factor</keyword>